<dbReference type="SUPFAM" id="SSF51197">
    <property type="entry name" value="Clavaminate synthase-like"/>
    <property type="match status" value="1"/>
</dbReference>
<dbReference type="Proteomes" id="UP000245461">
    <property type="component" value="Unassembled WGS sequence"/>
</dbReference>
<evidence type="ECO:0000256" key="5">
    <source>
        <dbReference type="RuleBase" id="RU003682"/>
    </source>
</evidence>
<dbReference type="InterPro" id="IPR026992">
    <property type="entry name" value="DIOX_N"/>
</dbReference>
<dbReference type="GO" id="GO:0046872">
    <property type="term" value="F:metal ion binding"/>
    <property type="evidence" value="ECO:0007669"/>
    <property type="project" value="UniProtKB-KW"/>
</dbReference>
<keyword evidence="2 5" id="KW-0479">Metal-binding</keyword>
<dbReference type="AlphaFoldDB" id="A0A317EKQ0"/>
<keyword evidence="3 5" id="KW-0560">Oxidoreductase</keyword>
<feature type="domain" description="Fe2OG dioxygenase" evidence="6">
    <location>
        <begin position="177"/>
        <end position="275"/>
    </location>
</feature>
<keyword evidence="8" id="KW-1185">Reference proteome</keyword>
<dbReference type="PRINTS" id="PR00682">
    <property type="entry name" value="IPNSYNTHASE"/>
</dbReference>
<dbReference type="GO" id="GO:0016491">
    <property type="term" value="F:oxidoreductase activity"/>
    <property type="evidence" value="ECO:0007669"/>
    <property type="project" value="UniProtKB-KW"/>
</dbReference>
<dbReference type="Pfam" id="PF14226">
    <property type="entry name" value="DIOX_N"/>
    <property type="match status" value="1"/>
</dbReference>
<dbReference type="InterPro" id="IPR005123">
    <property type="entry name" value="Oxoglu/Fe-dep_dioxygenase_dom"/>
</dbReference>
<dbReference type="EMBL" id="QGLE01000001">
    <property type="protein sequence ID" value="PWR26033.1"/>
    <property type="molecule type" value="Genomic_DNA"/>
</dbReference>
<dbReference type="PANTHER" id="PTHR10209">
    <property type="entry name" value="OXIDOREDUCTASE, 2OG-FE II OXYGENASE FAMILY PROTEIN"/>
    <property type="match status" value="1"/>
</dbReference>
<dbReference type="InterPro" id="IPR044861">
    <property type="entry name" value="IPNS-like_FE2OG_OXY"/>
</dbReference>
<dbReference type="RefSeq" id="WP_109902617.1">
    <property type="nucleotide sequence ID" value="NZ_QGLE01000001.1"/>
</dbReference>
<evidence type="ECO:0000259" key="6">
    <source>
        <dbReference type="PROSITE" id="PS51471"/>
    </source>
</evidence>
<dbReference type="PANTHER" id="PTHR10209:SF881">
    <property type="entry name" value="FI07970P-RELATED"/>
    <property type="match status" value="1"/>
</dbReference>
<organism evidence="7 8">
    <name type="scientific">Zavarzinia aquatilis</name>
    <dbReference type="NCBI Taxonomy" id="2211142"/>
    <lineage>
        <taxon>Bacteria</taxon>
        <taxon>Pseudomonadati</taxon>
        <taxon>Pseudomonadota</taxon>
        <taxon>Alphaproteobacteria</taxon>
        <taxon>Rhodospirillales</taxon>
        <taxon>Zavarziniaceae</taxon>
        <taxon>Zavarzinia</taxon>
    </lineage>
</organism>
<reference evidence="7 8" key="1">
    <citation type="submission" date="2018-05" db="EMBL/GenBank/DDBJ databases">
        <title>Zavarzinia sp. HR-AS.</title>
        <authorList>
            <person name="Lee Y."/>
            <person name="Jeon C.O."/>
        </authorList>
    </citation>
    <scope>NUCLEOTIDE SEQUENCE [LARGE SCALE GENOMIC DNA]</scope>
    <source>
        <strain evidence="7 8">HR-AS</strain>
    </source>
</reference>
<evidence type="ECO:0000313" key="8">
    <source>
        <dbReference type="Proteomes" id="UP000245461"/>
    </source>
</evidence>
<proteinExistence type="inferred from homology"/>
<evidence type="ECO:0000256" key="2">
    <source>
        <dbReference type="ARBA" id="ARBA00022723"/>
    </source>
</evidence>
<dbReference type="InterPro" id="IPR027443">
    <property type="entry name" value="IPNS-like_sf"/>
</dbReference>
<dbReference type="OrthoDB" id="21825at2"/>
<evidence type="ECO:0000256" key="4">
    <source>
        <dbReference type="ARBA" id="ARBA00023004"/>
    </source>
</evidence>
<comment type="caution">
    <text evidence="7">The sequence shown here is derived from an EMBL/GenBank/DDBJ whole genome shotgun (WGS) entry which is preliminary data.</text>
</comment>
<evidence type="ECO:0000256" key="3">
    <source>
        <dbReference type="ARBA" id="ARBA00023002"/>
    </source>
</evidence>
<protein>
    <submittedName>
        <fullName evidence="7">2OG-Fe(II) oxygenase</fullName>
    </submittedName>
</protein>
<comment type="similarity">
    <text evidence="1 5">Belongs to the iron/ascorbate-dependent oxidoreductase family.</text>
</comment>
<keyword evidence="4 5" id="KW-0408">Iron</keyword>
<dbReference type="Gene3D" id="2.60.120.330">
    <property type="entry name" value="B-lactam Antibiotic, Isopenicillin N Synthase, Chain"/>
    <property type="match status" value="1"/>
</dbReference>
<evidence type="ECO:0000256" key="1">
    <source>
        <dbReference type="ARBA" id="ARBA00008056"/>
    </source>
</evidence>
<accession>A0A317EKQ0</accession>
<sequence>MSKTNAFTSLPIVDISALRGTDPVARARVAAELGDAARNIGFLYVTGHGMAPSLFDDLVAAATEFFARPVDEKMKVYIGQSTNHRGYVPVGEEVFYGASKDLKEAYDLAEDLPADDADYVAGNPMLGPNQWPELPGFRTRVGAYYDAVMSVGRDLLHGFAEALGQAPDFFDEFVTKPPSQLRLVHYPFNPEAVDATGIGAHTDYECFTLLHVTAPGLEVMNGAGEWIDIPPLPGAFVVNIGDMLETWTNGLFTATSHRVRKVQEERYSFPLFFNVDYYTRVAPLPAFIREGEPVRPALVAGEHLHAQTAQSFTYLRKRIEAGTLKLPESALGLSSFGQEARQKIAR</sequence>
<name>A0A317EKQ0_9PROT</name>
<dbReference type="PROSITE" id="PS51471">
    <property type="entry name" value="FE2OG_OXY"/>
    <property type="match status" value="1"/>
</dbReference>
<evidence type="ECO:0000313" key="7">
    <source>
        <dbReference type="EMBL" id="PWR26033.1"/>
    </source>
</evidence>
<gene>
    <name evidence="7" type="ORF">DKG74_01445</name>
</gene>
<dbReference type="Pfam" id="PF03171">
    <property type="entry name" value="2OG-FeII_Oxy"/>
    <property type="match status" value="1"/>
</dbReference>